<reference evidence="4 5" key="1">
    <citation type="submission" date="2024-04" db="EMBL/GenBank/DDBJ databases">
        <title>Complete genome sequence of Fusarium acuminatum.</title>
        <authorList>
            <person name="Lan B."/>
        </authorList>
    </citation>
    <scope>NUCLEOTIDE SEQUENCE [LARGE SCALE GENOMIC DNA]</scope>
    <source>
        <strain evidence="4">1A</strain>
    </source>
</reference>
<organism evidence="4 5">
    <name type="scientific">Fusarium acuminatum</name>
    <dbReference type="NCBI Taxonomy" id="5515"/>
    <lineage>
        <taxon>Eukaryota</taxon>
        <taxon>Fungi</taxon>
        <taxon>Dikarya</taxon>
        <taxon>Ascomycota</taxon>
        <taxon>Pezizomycotina</taxon>
        <taxon>Sordariomycetes</taxon>
        <taxon>Hypocreomycetidae</taxon>
        <taxon>Hypocreales</taxon>
        <taxon>Nectriaceae</taxon>
        <taxon>Fusarium</taxon>
        <taxon>Fusarium tricinctum species complex</taxon>
    </lineage>
</organism>
<sequence>MKRHAVAFGLLSSAVSPTFASANIGDVKYENLAPGTYCITYLSTYLVPVSIETELPLSDSSSSDSYPVSSLLSLESLEVVTTVDASVTEQSPSAPPSASTSIDFDPTGQAVIFAITPSQDTRKRDVGGFVGNGGPDVCTFATVYTLGQGRLFDGGLPIAYNGEAFQALRSSSVPSGDAITTTFSNNGGVLSFSNPSLPGGRASFCQTPSDGQVYLTFTSRPSGCQPVTLTIYGAERCINGRIDGLETSAIASESAQVTERVSTQGPRSTDPSLNMPDTTEMPPLEPSMDETVFPTLTIDPTKPLSFSNITSRQTTAERDPLTSGILFPSFPPSRPVEESSFATETLLPTIVFTSSVDQIASSVATPSDTEFPSSTVILSSSDLPISTLEVTSSSDVSESSSVPTSSVDETLSSVDIGTSSTMSTLITEDTPSLATTSETSTMLTTSFESTTDIPTTTTTTETTTTFEPIIITNAILNGKFAMPDPNSASGIMGYESEGDVSHHTEDCYTGDGSSDNGCAALVAAEGGKRSFGSFAGMWQMLGSLSPSRTVLYTVQFYYIAITVGRSQSCTVDAYLGSQQFYSQGLFSGGGVGVSWNRVLTMVRADTRDASLRISLSCTGTGQAMIYIDSIFVSNEITPDTIDQAQLDFGNIGNTPIETPAQSTPFSSLESTPFRSNVIESTTTLDTEPTQTASSTIIEGSTTASQTLSASATPTDTCVYKHGERCDFDRFNYPKDVLCSWAGTFKGESWTVTRTEYQHQNTWEQCLAICHTLEGCRSAGWWHVDNRCRFSSKALVQEDFNLDGLEDWEKQTWGDIRCYADCEECIPESVPIPPSKKCSYTQGDRCTRNAAPEGVVCNYSAWMAGMYWTGDQWIKEYPHQASSEECAASCYAMSECGGFAYKDGRCKWTGYKLALSGMPVPLETDRDPSWNSVWDDPLCFTCPGCSD</sequence>
<evidence type="ECO:0000313" key="4">
    <source>
        <dbReference type="EMBL" id="WZH46814.1"/>
    </source>
</evidence>
<dbReference type="InterPro" id="IPR057230">
    <property type="entry name" value="DUF7908"/>
</dbReference>
<evidence type="ECO:0000313" key="5">
    <source>
        <dbReference type="Proteomes" id="UP001489902"/>
    </source>
</evidence>
<feature type="region of interest" description="Disordered" evidence="1">
    <location>
        <begin position="253"/>
        <end position="285"/>
    </location>
</feature>
<name>A0ABZ2X4L9_9HYPO</name>
<gene>
    <name evidence="4" type="ORF">QYS62_007924</name>
</gene>
<evidence type="ECO:0000256" key="1">
    <source>
        <dbReference type="SAM" id="MobiDB-lite"/>
    </source>
</evidence>
<feature type="chain" id="PRO_5047353700" description="DUF7908 domain-containing protein" evidence="2">
    <location>
        <begin position="21"/>
        <end position="946"/>
    </location>
</feature>
<keyword evidence="2" id="KW-0732">Signal</keyword>
<feature type="signal peptide" evidence="2">
    <location>
        <begin position="1"/>
        <end position="20"/>
    </location>
</feature>
<evidence type="ECO:0000256" key="2">
    <source>
        <dbReference type="SAM" id="SignalP"/>
    </source>
</evidence>
<dbReference type="Pfam" id="PF25485">
    <property type="entry name" value="DUF7908"/>
    <property type="match status" value="1"/>
</dbReference>
<proteinExistence type="predicted"/>
<evidence type="ECO:0000259" key="3">
    <source>
        <dbReference type="Pfam" id="PF25485"/>
    </source>
</evidence>
<feature type="domain" description="DUF7908" evidence="3">
    <location>
        <begin position="107"/>
        <end position="233"/>
    </location>
</feature>
<accession>A0ABZ2X4L9</accession>
<dbReference type="EMBL" id="CP151263">
    <property type="protein sequence ID" value="WZH46814.1"/>
    <property type="molecule type" value="Genomic_DNA"/>
</dbReference>
<dbReference type="Proteomes" id="UP001489902">
    <property type="component" value="Chromosome 4"/>
</dbReference>
<feature type="region of interest" description="Disordered" evidence="1">
    <location>
        <begin position="391"/>
        <end position="410"/>
    </location>
</feature>
<feature type="compositionally biased region" description="Polar residues" evidence="1">
    <location>
        <begin position="253"/>
        <end position="277"/>
    </location>
</feature>
<keyword evidence="5" id="KW-1185">Reference proteome</keyword>
<protein>
    <recommendedName>
        <fullName evidence="3">DUF7908 domain-containing protein</fullName>
    </recommendedName>
</protein>